<feature type="domain" description="Fe-containing alcohol dehydrogenase-like C-terminal" evidence="4">
    <location>
        <begin position="189"/>
        <end position="386"/>
    </location>
</feature>
<dbReference type="CDD" id="cd08187">
    <property type="entry name" value="BDH"/>
    <property type="match status" value="1"/>
</dbReference>
<feature type="domain" description="Alcohol dehydrogenase iron-type/glycerol dehydrogenase GldA" evidence="3">
    <location>
        <begin position="9"/>
        <end position="177"/>
    </location>
</feature>
<comment type="similarity">
    <text evidence="1">Belongs to the iron-containing alcohol dehydrogenase family.</text>
</comment>
<dbReference type="AlphaFoldDB" id="A0A7V4DGW5"/>
<dbReference type="PANTHER" id="PTHR43633">
    <property type="entry name" value="ALCOHOL DEHYDROGENASE YQHD"/>
    <property type="match status" value="1"/>
</dbReference>
<dbReference type="Gene3D" id="1.20.1090.10">
    <property type="entry name" value="Dehydroquinate synthase-like - alpha domain"/>
    <property type="match status" value="1"/>
</dbReference>
<dbReference type="GO" id="GO:0008106">
    <property type="term" value="F:alcohol dehydrogenase (NADP+) activity"/>
    <property type="evidence" value="ECO:0007669"/>
    <property type="project" value="TreeGrafter"/>
</dbReference>
<dbReference type="PANTHER" id="PTHR43633:SF1">
    <property type="entry name" value="ALCOHOL DEHYDROGENASE YQHD"/>
    <property type="match status" value="1"/>
</dbReference>
<dbReference type="PROSITE" id="PS00913">
    <property type="entry name" value="ADH_IRON_1"/>
    <property type="match status" value="1"/>
</dbReference>
<dbReference type="Pfam" id="PF00465">
    <property type="entry name" value="Fe-ADH"/>
    <property type="match status" value="1"/>
</dbReference>
<name>A0A7V4DGW5_9BACT</name>
<sequence length="387" mass="43607">MRNFEYWNPTRLFFGRGETDRVGQECRKYGERVLLAYGGGSIKKTGLYDRVMRRLQEAGCSVVELSGIQPNPRISKVREGVEICRREKVDVVLAVGGGSVLDAAKIIAAGALHEGDPWDFFTGKGTIKGKIPLGTVLTLAATGSEMNRNAVITNEETKEKLVIKNPHLFPDFSILDPENVLTVPREHAVYGIVDMIAHVFEQYFHPVPETPLQDRLAESIMKTIIEYAPKALDNPADFHAWETIMWCSTLANNHLLEAGVSADWGTHRMELELSGVYDIPHGAGLAILFPQWMEYVLPLIPKKFAQFAERVWDIPRNDRSDEELGRAGIERTRQWFREIGAPTRLREVGIGEERLEEMAERVAKRGPIGSVKVLTKEDILTIYRRSL</sequence>
<dbReference type="GO" id="GO:1990362">
    <property type="term" value="F:butanol dehydrogenase (NAD+) activity"/>
    <property type="evidence" value="ECO:0007669"/>
    <property type="project" value="InterPro"/>
</dbReference>
<dbReference type="SUPFAM" id="SSF56796">
    <property type="entry name" value="Dehydroquinate synthase-like"/>
    <property type="match status" value="1"/>
</dbReference>
<dbReference type="EMBL" id="DTEN01000256">
    <property type="protein sequence ID" value="HGI75316.1"/>
    <property type="molecule type" value="Genomic_DNA"/>
</dbReference>
<dbReference type="Gene3D" id="3.40.50.1970">
    <property type="match status" value="1"/>
</dbReference>
<dbReference type="InterPro" id="IPR001670">
    <property type="entry name" value="ADH_Fe/GldA"/>
</dbReference>
<dbReference type="GO" id="GO:1990002">
    <property type="term" value="F:methylglyoxal reductase (NADPH) (acetol producing) activity"/>
    <property type="evidence" value="ECO:0007669"/>
    <property type="project" value="TreeGrafter"/>
</dbReference>
<proteinExistence type="inferred from homology"/>
<reference evidence="5" key="1">
    <citation type="journal article" date="2020" name="mSystems">
        <title>Genome- and Community-Level Interaction Insights into Carbon Utilization and Element Cycling Functions of Hydrothermarchaeota in Hydrothermal Sediment.</title>
        <authorList>
            <person name="Zhou Z."/>
            <person name="Liu Y."/>
            <person name="Xu W."/>
            <person name="Pan J."/>
            <person name="Luo Z.H."/>
            <person name="Li M."/>
        </authorList>
    </citation>
    <scope>NUCLEOTIDE SEQUENCE [LARGE SCALE GENOMIC DNA]</scope>
    <source>
        <strain evidence="5">SpSt-716</strain>
    </source>
</reference>
<dbReference type="GO" id="GO:0046872">
    <property type="term" value="F:metal ion binding"/>
    <property type="evidence" value="ECO:0007669"/>
    <property type="project" value="InterPro"/>
</dbReference>
<evidence type="ECO:0000256" key="1">
    <source>
        <dbReference type="ARBA" id="ARBA00007358"/>
    </source>
</evidence>
<protein>
    <submittedName>
        <fullName evidence="5">Iron-containing alcohol dehydrogenase</fullName>
    </submittedName>
</protein>
<dbReference type="InterPro" id="IPR056798">
    <property type="entry name" value="ADH_Fe_C"/>
</dbReference>
<evidence type="ECO:0000313" key="5">
    <source>
        <dbReference type="EMBL" id="HGI75316.1"/>
    </source>
</evidence>
<comment type="caution">
    <text evidence="5">The sequence shown here is derived from an EMBL/GenBank/DDBJ whole genome shotgun (WGS) entry which is preliminary data.</text>
</comment>
<evidence type="ECO:0000259" key="3">
    <source>
        <dbReference type="Pfam" id="PF00465"/>
    </source>
</evidence>
<accession>A0A7V4DGW5</accession>
<dbReference type="InterPro" id="IPR018211">
    <property type="entry name" value="ADH_Fe_CS"/>
</dbReference>
<organism evidence="5">
    <name type="scientific">Candidatus Caldatribacterium californiense</name>
    <dbReference type="NCBI Taxonomy" id="1454726"/>
    <lineage>
        <taxon>Bacteria</taxon>
        <taxon>Pseudomonadati</taxon>
        <taxon>Atribacterota</taxon>
        <taxon>Atribacteria</taxon>
        <taxon>Atribacterales</taxon>
        <taxon>Candidatus Caldatribacteriaceae</taxon>
        <taxon>Candidatus Caldatribacterium</taxon>
    </lineage>
</organism>
<dbReference type="GO" id="GO:0005829">
    <property type="term" value="C:cytosol"/>
    <property type="evidence" value="ECO:0007669"/>
    <property type="project" value="TreeGrafter"/>
</dbReference>
<keyword evidence="2" id="KW-0560">Oxidoreductase</keyword>
<dbReference type="Pfam" id="PF25137">
    <property type="entry name" value="ADH_Fe_C"/>
    <property type="match status" value="1"/>
</dbReference>
<gene>
    <name evidence="5" type="ORF">ENU96_06550</name>
</gene>
<dbReference type="FunFam" id="3.40.50.1970:FF:000003">
    <property type="entry name" value="Alcohol dehydrogenase, iron-containing"/>
    <property type="match status" value="1"/>
</dbReference>
<dbReference type="InterPro" id="IPR044731">
    <property type="entry name" value="BDH-like"/>
</dbReference>
<evidence type="ECO:0000259" key="4">
    <source>
        <dbReference type="Pfam" id="PF25137"/>
    </source>
</evidence>
<evidence type="ECO:0000256" key="2">
    <source>
        <dbReference type="ARBA" id="ARBA00023002"/>
    </source>
</evidence>